<feature type="transmembrane region" description="Helical" evidence="1">
    <location>
        <begin position="259"/>
        <end position="277"/>
    </location>
</feature>
<dbReference type="KEGG" id="fgi:OP10G_3593"/>
<protein>
    <recommendedName>
        <fullName evidence="4">DUF1385 domain-containing protein</fullName>
    </recommendedName>
</protein>
<dbReference type="OrthoDB" id="9784805at2"/>
<gene>
    <name evidence="2" type="ORF">OP10G_3593</name>
</gene>
<dbReference type="InterPro" id="IPR010787">
    <property type="entry name" value="DUF1385"/>
</dbReference>
<feature type="transmembrane region" description="Helical" evidence="1">
    <location>
        <begin position="116"/>
        <end position="136"/>
    </location>
</feature>
<evidence type="ECO:0008006" key="4">
    <source>
        <dbReference type="Google" id="ProtNLM"/>
    </source>
</evidence>
<reference evidence="2 3" key="1">
    <citation type="journal article" date="2014" name="PLoS ONE">
        <title>The first complete genome sequence of the class fimbriimonadia in the phylum armatimonadetes.</title>
        <authorList>
            <person name="Hu Z.Y."/>
            <person name="Wang Y.Z."/>
            <person name="Im W.T."/>
            <person name="Wang S.Y."/>
            <person name="Zhao G.P."/>
            <person name="Zheng H.J."/>
            <person name="Quan Z.X."/>
        </authorList>
    </citation>
    <scope>NUCLEOTIDE SEQUENCE [LARGE SCALE GENOMIC DNA]</scope>
    <source>
        <strain evidence="2">Gsoil 348</strain>
    </source>
</reference>
<dbReference type="Pfam" id="PF07136">
    <property type="entry name" value="DUF1385"/>
    <property type="match status" value="1"/>
</dbReference>
<evidence type="ECO:0000313" key="3">
    <source>
        <dbReference type="Proteomes" id="UP000027982"/>
    </source>
</evidence>
<dbReference type="Proteomes" id="UP000027982">
    <property type="component" value="Chromosome"/>
</dbReference>
<dbReference type="PANTHER" id="PTHR42867">
    <property type="entry name" value="MEMBRANE PROTEIN-RELATED"/>
    <property type="match status" value="1"/>
</dbReference>
<organism evidence="2 3">
    <name type="scientific">Fimbriimonas ginsengisoli Gsoil 348</name>
    <dbReference type="NCBI Taxonomy" id="661478"/>
    <lineage>
        <taxon>Bacteria</taxon>
        <taxon>Bacillati</taxon>
        <taxon>Armatimonadota</taxon>
        <taxon>Fimbriimonadia</taxon>
        <taxon>Fimbriimonadales</taxon>
        <taxon>Fimbriimonadaceae</taxon>
        <taxon>Fimbriimonas</taxon>
    </lineage>
</organism>
<sequence>MPQGEYLQYGGQAIVEGVMMRSPRFFCIACRAPNGQIVLQTEAIEKTWIGRQKWLKKPLLRGSLALLDAMALGSRAMKFATHIQIDPAYLPVDESATATPAAAPAAQGPSKKVQDITVASTMVVAIVFGLVLFNYVPNLIAEYTQRAMGSHDSTRINLVSEIIKMVIFLGYVGLIGLLPDIRRVFQYHGAEHKAINTLEAEQTLNMENCKNQTRLHPRCGTSFAIIVLLLGLLTFTFVPRYPITGGKQGIPIVDVSVRFLIELMILPLIAGVAYELLRFAGKFRNQGLVNLFFKPGIWSQYLTTREPDETQIEVSLAALKSVLRAEEMNGVHPEEEVNALESAPIVVPTNPL</sequence>
<dbReference type="RefSeq" id="WP_025229113.1">
    <property type="nucleotide sequence ID" value="NZ_CP007139.1"/>
</dbReference>
<dbReference type="eggNOG" id="COG3872">
    <property type="taxonomic scope" value="Bacteria"/>
</dbReference>
<keyword evidence="1" id="KW-1133">Transmembrane helix</keyword>
<keyword evidence="3" id="KW-1185">Reference proteome</keyword>
<accession>A0A068NU43</accession>
<keyword evidence="1" id="KW-0812">Transmembrane</keyword>
<feature type="transmembrane region" description="Helical" evidence="1">
    <location>
        <begin position="156"/>
        <end position="178"/>
    </location>
</feature>
<evidence type="ECO:0000313" key="2">
    <source>
        <dbReference type="EMBL" id="AIE86961.1"/>
    </source>
</evidence>
<evidence type="ECO:0000256" key="1">
    <source>
        <dbReference type="SAM" id="Phobius"/>
    </source>
</evidence>
<dbReference type="EMBL" id="CP007139">
    <property type="protein sequence ID" value="AIE86961.1"/>
    <property type="molecule type" value="Genomic_DNA"/>
</dbReference>
<feature type="transmembrane region" description="Helical" evidence="1">
    <location>
        <begin position="220"/>
        <end position="239"/>
    </location>
</feature>
<dbReference type="PANTHER" id="PTHR42867:SF1">
    <property type="entry name" value="MEMBRANE PROTEIN-RELATED"/>
    <property type="match status" value="1"/>
</dbReference>
<dbReference type="AlphaFoldDB" id="A0A068NU43"/>
<proteinExistence type="predicted"/>
<name>A0A068NU43_FIMGI</name>
<dbReference type="STRING" id="661478.OP10G_3593"/>
<dbReference type="HOGENOM" id="CLU_038140_0_0_0"/>
<keyword evidence="1" id="KW-0472">Membrane</keyword>